<feature type="compositionally biased region" description="Basic and acidic residues" evidence="1">
    <location>
        <begin position="37"/>
        <end position="68"/>
    </location>
</feature>
<dbReference type="Proteomes" id="UP000324701">
    <property type="component" value="Unassembled WGS sequence"/>
</dbReference>
<name>A0A5B1AXX8_MYCSI</name>
<keyword evidence="3" id="KW-1185">Reference proteome</keyword>
<gene>
    <name evidence="2" type="ORF">F0Q45_26715</name>
</gene>
<evidence type="ECO:0000313" key="2">
    <source>
        <dbReference type="EMBL" id="KAA1239854.1"/>
    </source>
</evidence>
<feature type="non-terminal residue" evidence="2">
    <location>
        <position position="68"/>
    </location>
</feature>
<comment type="caution">
    <text evidence="2">The sequence shown here is derived from an EMBL/GenBank/DDBJ whole genome shotgun (WGS) entry which is preliminary data.</text>
</comment>
<evidence type="ECO:0000256" key="1">
    <source>
        <dbReference type="SAM" id="MobiDB-lite"/>
    </source>
</evidence>
<reference evidence="2 3" key="1">
    <citation type="submission" date="2019-09" db="EMBL/GenBank/DDBJ databases">
        <title>Report of infection by Mycobacterium simiae a patient suffering from pulmonary tuberculosis.</title>
        <authorList>
            <person name="Mohanty P.S."/>
            <person name="Bansal A.K."/>
            <person name="Singh H."/>
            <person name="Sharma S."/>
            <person name="Patil S.A."/>
            <person name="Upadhaya P."/>
            <person name="Singh P.K."/>
            <person name="Kumar D."/>
            <person name="Kumar S."/>
            <person name="Singh R.K."/>
            <person name="Chaudhary B."/>
        </authorList>
    </citation>
    <scope>NUCLEOTIDE SEQUENCE [LARGE SCALE GENOMIC DNA]</scope>
    <source>
        <strain evidence="2 3">JAL-560-SIM</strain>
    </source>
</reference>
<organism evidence="2 3">
    <name type="scientific">Mycobacterium simiae</name>
    <name type="common">Mycobacterium habana</name>
    <dbReference type="NCBI Taxonomy" id="1784"/>
    <lineage>
        <taxon>Bacteria</taxon>
        <taxon>Bacillati</taxon>
        <taxon>Actinomycetota</taxon>
        <taxon>Actinomycetes</taxon>
        <taxon>Mycobacteriales</taxon>
        <taxon>Mycobacteriaceae</taxon>
        <taxon>Mycobacterium</taxon>
        <taxon>Mycobacterium simiae complex</taxon>
    </lineage>
</organism>
<proteinExistence type="predicted"/>
<evidence type="ECO:0000313" key="3">
    <source>
        <dbReference type="Proteomes" id="UP000324701"/>
    </source>
</evidence>
<accession>A0A5B1AXX8</accession>
<protein>
    <submittedName>
        <fullName evidence="2">Uncharacterized protein</fullName>
    </submittedName>
</protein>
<sequence length="68" mass="7548">MVADLPPGRWSALLVGPWWCARPDAPTAGISYWQDAGKGKRGEANDLRNQRSRLADNRGRTASDLLER</sequence>
<dbReference type="EMBL" id="VTZN01000523">
    <property type="protein sequence ID" value="KAA1239854.1"/>
    <property type="molecule type" value="Genomic_DNA"/>
</dbReference>
<dbReference type="AlphaFoldDB" id="A0A5B1AXX8"/>
<feature type="region of interest" description="Disordered" evidence="1">
    <location>
        <begin position="35"/>
        <end position="68"/>
    </location>
</feature>